<sequence>MAGAMGSTSSSSRMRALNRALESGALSQVSRMLNHTLSSAELGHLLESSPPHTRKVLWELLEKKKQSTILPFLGDDLIADVLRDMSAEEVADVTSDEDIDIDDVVDILQILPERVTQDVLNAMDDQNRQRIEAILSFPEDTAGGLMNTDTVTIRPDITLDVVLRYLRRHESIPATTDTLVVVNRKDELIGLLPISKLLVTDPSITVREIMETDFPRITADTPDDHVAQLFEREDLVSAPVVDKEGRLLGRITIDDVVDVIREDADHSLMSMAGLDEDDDIFAPVLKTSRRRAIWLGINLLTAFIASAVIGIFEQTLDKVVALAILMPIVASMGGIAGSQTLTLVIRGIATGHIRQNNLRWLLSREVLVGLLNGLLWGLAVAVAAALWFSDPKIGIIIGTALIINLVVAVFSGSMLPSLLKSINIDPALAGSVLLTTITDVVGYFVFLGLATAFYSFA</sequence>
<feature type="domain" description="CBS" evidence="10">
    <location>
        <begin position="146"/>
        <end position="209"/>
    </location>
</feature>
<keyword evidence="9" id="KW-0479">Metal-binding</keyword>
<dbReference type="SMART" id="SM00924">
    <property type="entry name" value="MgtE_N"/>
    <property type="match status" value="1"/>
</dbReference>
<evidence type="ECO:0000256" key="9">
    <source>
        <dbReference type="RuleBase" id="RU362011"/>
    </source>
</evidence>
<dbReference type="AlphaFoldDB" id="A0AA37S8Y1"/>
<dbReference type="RefSeq" id="WP_284380870.1">
    <property type="nucleotide sequence ID" value="NZ_BSNM01000011.1"/>
</dbReference>
<comment type="function">
    <text evidence="9">Acts as a magnesium transporter.</text>
</comment>
<dbReference type="InterPro" id="IPR006667">
    <property type="entry name" value="SLC41_membr_dom"/>
</dbReference>
<evidence type="ECO:0000256" key="4">
    <source>
        <dbReference type="ARBA" id="ARBA00022692"/>
    </source>
</evidence>
<keyword evidence="8" id="KW-0129">CBS domain</keyword>
<keyword evidence="6 9" id="KW-1133">Transmembrane helix</keyword>
<keyword evidence="4 9" id="KW-0812">Transmembrane</keyword>
<dbReference type="InterPro" id="IPR036739">
    <property type="entry name" value="SLC41_membr_dom_sf"/>
</dbReference>
<evidence type="ECO:0000256" key="3">
    <source>
        <dbReference type="ARBA" id="ARBA00022448"/>
    </source>
</evidence>
<dbReference type="GO" id="GO:0005886">
    <property type="term" value="C:plasma membrane"/>
    <property type="evidence" value="ECO:0007669"/>
    <property type="project" value="UniProtKB-SubCell"/>
</dbReference>
<dbReference type="PANTHER" id="PTHR43773">
    <property type="entry name" value="MAGNESIUM TRANSPORTER MGTE"/>
    <property type="match status" value="1"/>
</dbReference>
<protein>
    <recommendedName>
        <fullName evidence="9">Magnesium transporter MgtE</fullName>
    </recommendedName>
</protein>
<evidence type="ECO:0000256" key="8">
    <source>
        <dbReference type="PROSITE-ProRule" id="PRU00703"/>
    </source>
</evidence>
<dbReference type="GO" id="GO:0046872">
    <property type="term" value="F:metal ion binding"/>
    <property type="evidence" value="ECO:0007669"/>
    <property type="project" value="UniProtKB-KW"/>
</dbReference>
<reference evidence="11" key="1">
    <citation type="journal article" date="2014" name="Int. J. Syst. Evol. Microbiol.">
        <title>Complete genome sequence of Corynebacterium casei LMG S-19264T (=DSM 44701T), isolated from a smear-ripened cheese.</title>
        <authorList>
            <consortium name="US DOE Joint Genome Institute (JGI-PGF)"/>
            <person name="Walter F."/>
            <person name="Albersmeier A."/>
            <person name="Kalinowski J."/>
            <person name="Ruckert C."/>
        </authorList>
    </citation>
    <scope>NUCLEOTIDE SEQUENCE</scope>
    <source>
        <strain evidence="11">NBRC 110071</strain>
    </source>
</reference>
<dbReference type="InterPro" id="IPR006668">
    <property type="entry name" value="Mg_transptr_MgtE_intracell_dom"/>
</dbReference>
<comment type="subcellular location">
    <subcellularLocation>
        <location evidence="9">Cell membrane</location>
        <topology evidence="9">Multi-pass membrane protein</topology>
    </subcellularLocation>
    <subcellularLocation>
        <location evidence="1">Membrane</location>
        <topology evidence="1">Multi-pass membrane protein</topology>
    </subcellularLocation>
</comment>
<keyword evidence="12" id="KW-1185">Reference proteome</keyword>
<dbReference type="SUPFAM" id="SSF54631">
    <property type="entry name" value="CBS-domain pair"/>
    <property type="match status" value="1"/>
</dbReference>
<dbReference type="Pfam" id="PF01769">
    <property type="entry name" value="MgtE"/>
    <property type="match status" value="1"/>
</dbReference>
<dbReference type="SUPFAM" id="SSF161093">
    <property type="entry name" value="MgtE membrane domain-like"/>
    <property type="match status" value="1"/>
</dbReference>
<feature type="transmembrane region" description="Helical" evidence="9">
    <location>
        <begin position="393"/>
        <end position="415"/>
    </location>
</feature>
<gene>
    <name evidence="11" type="ORF">GCM10007876_17840</name>
</gene>
<dbReference type="SMART" id="SM00116">
    <property type="entry name" value="CBS"/>
    <property type="match status" value="2"/>
</dbReference>
<proteinExistence type="inferred from homology"/>
<dbReference type="InterPro" id="IPR046342">
    <property type="entry name" value="CBS_dom_sf"/>
</dbReference>
<dbReference type="InterPro" id="IPR038076">
    <property type="entry name" value="MgtE_N_sf"/>
</dbReference>
<dbReference type="InterPro" id="IPR000644">
    <property type="entry name" value="CBS_dom"/>
</dbReference>
<evidence type="ECO:0000313" key="11">
    <source>
        <dbReference type="EMBL" id="GLQ31305.1"/>
    </source>
</evidence>
<feature type="transmembrane region" description="Helical" evidence="9">
    <location>
        <begin position="324"/>
        <end position="345"/>
    </location>
</feature>
<comment type="similarity">
    <text evidence="2 9">Belongs to the SLC41A transporter family.</text>
</comment>
<dbReference type="Gene3D" id="3.10.580.10">
    <property type="entry name" value="CBS-domain"/>
    <property type="match status" value="1"/>
</dbReference>
<dbReference type="InterPro" id="IPR006669">
    <property type="entry name" value="MgtE_transporter"/>
</dbReference>
<dbReference type="Pfam" id="PF00571">
    <property type="entry name" value="CBS"/>
    <property type="match status" value="2"/>
</dbReference>
<accession>A0AA37S8Y1</accession>
<dbReference type="Pfam" id="PF03448">
    <property type="entry name" value="MgtE_N"/>
    <property type="match status" value="1"/>
</dbReference>
<reference evidence="11" key="2">
    <citation type="submission" date="2023-01" db="EMBL/GenBank/DDBJ databases">
        <title>Draft genome sequence of Litoribrevibacter albus strain NBRC 110071.</title>
        <authorList>
            <person name="Sun Q."/>
            <person name="Mori K."/>
        </authorList>
    </citation>
    <scope>NUCLEOTIDE SEQUENCE</scope>
    <source>
        <strain evidence="11">NBRC 110071</strain>
    </source>
</reference>
<keyword evidence="5 9" id="KW-0460">Magnesium</keyword>
<dbReference type="PROSITE" id="PS51371">
    <property type="entry name" value="CBS"/>
    <property type="match status" value="2"/>
</dbReference>
<dbReference type="CDD" id="cd04606">
    <property type="entry name" value="CBS_pair_Mg_transporter"/>
    <property type="match status" value="1"/>
</dbReference>
<name>A0AA37S8Y1_9GAMM</name>
<dbReference type="Gene3D" id="1.10.357.20">
    <property type="entry name" value="SLC41 divalent cation transporters, integral membrane domain"/>
    <property type="match status" value="1"/>
</dbReference>
<evidence type="ECO:0000259" key="10">
    <source>
        <dbReference type="PROSITE" id="PS51371"/>
    </source>
</evidence>
<evidence type="ECO:0000313" key="12">
    <source>
        <dbReference type="Proteomes" id="UP001161389"/>
    </source>
</evidence>
<feature type="transmembrane region" description="Helical" evidence="9">
    <location>
        <begin position="292"/>
        <end position="312"/>
    </location>
</feature>
<organism evidence="11 12">
    <name type="scientific">Litoribrevibacter albus</name>
    <dbReference type="NCBI Taxonomy" id="1473156"/>
    <lineage>
        <taxon>Bacteria</taxon>
        <taxon>Pseudomonadati</taxon>
        <taxon>Pseudomonadota</taxon>
        <taxon>Gammaproteobacteria</taxon>
        <taxon>Oceanospirillales</taxon>
        <taxon>Oceanospirillaceae</taxon>
        <taxon>Litoribrevibacter</taxon>
    </lineage>
</organism>
<keyword evidence="9" id="KW-1003">Cell membrane</keyword>
<feature type="transmembrane region" description="Helical" evidence="9">
    <location>
        <begin position="366"/>
        <end position="387"/>
    </location>
</feature>
<dbReference type="Proteomes" id="UP001161389">
    <property type="component" value="Unassembled WGS sequence"/>
</dbReference>
<comment type="caution">
    <text evidence="11">The sequence shown here is derived from an EMBL/GenBank/DDBJ whole genome shotgun (WGS) entry which is preliminary data.</text>
</comment>
<keyword evidence="7 9" id="KW-0472">Membrane</keyword>
<evidence type="ECO:0000256" key="7">
    <source>
        <dbReference type="ARBA" id="ARBA00023136"/>
    </source>
</evidence>
<keyword evidence="3 9" id="KW-0813">Transport</keyword>
<dbReference type="EMBL" id="BSNM01000011">
    <property type="protein sequence ID" value="GLQ31305.1"/>
    <property type="molecule type" value="Genomic_DNA"/>
</dbReference>
<dbReference type="Gene3D" id="1.25.60.10">
    <property type="entry name" value="MgtE N-terminal domain-like"/>
    <property type="match status" value="1"/>
</dbReference>
<dbReference type="SUPFAM" id="SSF158791">
    <property type="entry name" value="MgtE N-terminal domain-like"/>
    <property type="match status" value="1"/>
</dbReference>
<evidence type="ECO:0000256" key="5">
    <source>
        <dbReference type="ARBA" id="ARBA00022842"/>
    </source>
</evidence>
<feature type="domain" description="CBS" evidence="10">
    <location>
        <begin position="210"/>
        <end position="268"/>
    </location>
</feature>
<dbReference type="NCBIfam" id="TIGR00400">
    <property type="entry name" value="mgtE"/>
    <property type="match status" value="1"/>
</dbReference>
<feature type="transmembrane region" description="Helical" evidence="9">
    <location>
        <begin position="427"/>
        <end position="454"/>
    </location>
</feature>
<evidence type="ECO:0000256" key="1">
    <source>
        <dbReference type="ARBA" id="ARBA00004141"/>
    </source>
</evidence>
<evidence type="ECO:0000256" key="2">
    <source>
        <dbReference type="ARBA" id="ARBA00009749"/>
    </source>
</evidence>
<evidence type="ECO:0000256" key="6">
    <source>
        <dbReference type="ARBA" id="ARBA00022989"/>
    </source>
</evidence>
<dbReference type="GO" id="GO:0015095">
    <property type="term" value="F:magnesium ion transmembrane transporter activity"/>
    <property type="evidence" value="ECO:0007669"/>
    <property type="project" value="UniProtKB-UniRule"/>
</dbReference>
<comment type="subunit">
    <text evidence="9">Homodimer.</text>
</comment>
<dbReference type="PANTHER" id="PTHR43773:SF1">
    <property type="entry name" value="MAGNESIUM TRANSPORTER MGTE"/>
    <property type="match status" value="1"/>
</dbReference>